<feature type="region of interest" description="Disordered" evidence="3">
    <location>
        <begin position="644"/>
        <end position="680"/>
    </location>
</feature>
<keyword evidence="5" id="KW-1185">Reference proteome</keyword>
<feature type="compositionally biased region" description="Basic and acidic residues" evidence="3">
    <location>
        <begin position="654"/>
        <end position="680"/>
    </location>
</feature>
<evidence type="ECO:0000256" key="1">
    <source>
        <dbReference type="ARBA" id="ARBA00023054"/>
    </source>
</evidence>
<accession>A0ABW6JT41</accession>
<reference evidence="4 5" key="1">
    <citation type="submission" date="2024-08" db="EMBL/GenBank/DDBJ databases">
        <title>Two novel Cytobacillus novel species.</title>
        <authorList>
            <person name="Liu G."/>
        </authorList>
    </citation>
    <scope>NUCLEOTIDE SEQUENCE [LARGE SCALE GENOMIC DNA]</scope>
    <source>
        <strain evidence="4 5">FJAT-53684</strain>
    </source>
</reference>
<proteinExistence type="predicted"/>
<dbReference type="PANTHER" id="PTHR32083:SF48">
    <property type="entry name" value="TRANS-GOLGI NETWORK-LOCALIZED SYP41-INTERACTING PROTEIN 1"/>
    <property type="match status" value="1"/>
</dbReference>
<evidence type="ECO:0000256" key="3">
    <source>
        <dbReference type="SAM" id="MobiDB-lite"/>
    </source>
</evidence>
<organism evidence="4 5">
    <name type="scientific">Cytobacillus mangrovibacter</name>
    <dbReference type="NCBI Taxonomy" id="3299024"/>
    <lineage>
        <taxon>Bacteria</taxon>
        <taxon>Bacillati</taxon>
        <taxon>Bacillota</taxon>
        <taxon>Bacilli</taxon>
        <taxon>Bacillales</taxon>
        <taxon>Bacillaceae</taxon>
        <taxon>Cytobacillus</taxon>
    </lineage>
</organism>
<sequence>MLYRANNRYIQELLEKIENYKKAIQSYKENDLSKEYLELKQKLADVENAFKNKQEICEEIKRKNNALEKELIKINTQHGKIQEEKNSYKLQLASDRKELARVENIQKNNQIKYAELMEKYNTLQKEIFNKAEKLNQLSEENNLIKAYSNKQREDLNELENKQKTIQVQFEKLSEKYTSLQKELMMKNDELHQSKIEMNALKTKSERQSTELAEAIQEANKSKKAKLVIEENVNQLTSKLNDRMEQNHQLKDALKKAEKENERAVVTIQGLGEENNSIKAYSNKQREELNELDNKQKIMHIQFEKLSEKYTSLQNEVMKKNDELHQSKMEMNALKTKSERQSTELAEAIQEAKKSQKAKSLIEEKVNQLTRKLNDRNEQNNQLKDALKKAEKENERAVITVQDLTSYIKENSQFFQQQLKEKENETAKLKSIYQTRQNEIEKSLNDSRKKIKELESELSLVKKVKEEITDQPNIVKSDVVHPLSSIKSNDNETSNDNSAADLVKNHSTREPSVFAKLRKHSEGKGSNQNPTKHLPAGNNSIVTPNSFIGPNQQNSKPINFKDLQGAPLVLPIPPKKKMNYGRGPKFQGYLPLDSINLGFPNMDEMRERELDQSKTNNHNKESKLISDQSSTNELKFSMDEKIEKVNPVKNTTTSLEKETHQVEKSELPVPEKKEDLTSTDKEQKLNMIQSFFGKKK</sequence>
<dbReference type="Proteomes" id="UP001601058">
    <property type="component" value="Unassembled WGS sequence"/>
</dbReference>
<evidence type="ECO:0000256" key="2">
    <source>
        <dbReference type="SAM" id="Coils"/>
    </source>
</evidence>
<feature type="coiled-coil region" evidence="2">
    <location>
        <begin position="302"/>
        <end position="399"/>
    </location>
</feature>
<evidence type="ECO:0000313" key="5">
    <source>
        <dbReference type="Proteomes" id="UP001601058"/>
    </source>
</evidence>
<comment type="caution">
    <text evidence="4">The sequence shown here is derived from an EMBL/GenBank/DDBJ whole genome shotgun (WGS) entry which is preliminary data.</text>
</comment>
<name>A0ABW6JT41_9BACI</name>
<feature type="coiled-coil region" evidence="2">
    <location>
        <begin position="10"/>
        <end position="273"/>
    </location>
</feature>
<feature type="compositionally biased region" description="Polar residues" evidence="3">
    <location>
        <begin position="484"/>
        <end position="497"/>
    </location>
</feature>
<feature type="compositionally biased region" description="Basic and acidic residues" evidence="3">
    <location>
        <begin position="607"/>
        <end position="623"/>
    </location>
</feature>
<gene>
    <name evidence="4" type="ORF">ACFYKT_01480</name>
</gene>
<keyword evidence="1 2" id="KW-0175">Coiled coil</keyword>
<feature type="region of interest" description="Disordered" evidence="3">
    <location>
        <begin position="480"/>
        <end position="541"/>
    </location>
</feature>
<feature type="compositionally biased region" description="Polar residues" evidence="3">
    <location>
        <begin position="523"/>
        <end position="541"/>
    </location>
</feature>
<feature type="coiled-coil region" evidence="2">
    <location>
        <begin position="436"/>
        <end position="470"/>
    </location>
</feature>
<feature type="region of interest" description="Disordered" evidence="3">
    <location>
        <begin position="607"/>
        <end position="629"/>
    </location>
</feature>
<evidence type="ECO:0000313" key="4">
    <source>
        <dbReference type="EMBL" id="MFE8695024.1"/>
    </source>
</evidence>
<dbReference type="PANTHER" id="PTHR32083">
    <property type="entry name" value="CILIA AND FLAGELLA-ASSOCIATED PROTEIN 58-RELATED"/>
    <property type="match status" value="1"/>
</dbReference>
<protein>
    <submittedName>
        <fullName evidence="4">Uncharacterized protein</fullName>
    </submittedName>
</protein>
<dbReference type="EMBL" id="JBIACJ010000001">
    <property type="protein sequence ID" value="MFE8695024.1"/>
    <property type="molecule type" value="Genomic_DNA"/>
</dbReference>
<dbReference type="RefSeq" id="WP_389214412.1">
    <property type="nucleotide sequence ID" value="NZ_JBIACJ010000001.1"/>
</dbReference>